<protein>
    <submittedName>
        <fullName evidence="1">N-acyl-D-amino-acid deacylase</fullName>
        <ecNumber evidence="1">3.5.1.81</ecNumber>
    </submittedName>
</protein>
<dbReference type="EMBL" id="CADCTC010000150">
    <property type="protein sequence ID" value="CAA9259482.1"/>
    <property type="molecule type" value="Genomic_DNA"/>
</dbReference>
<dbReference type="SUPFAM" id="SSF51338">
    <property type="entry name" value="Composite domain of metallo-dependent hydrolases"/>
    <property type="match status" value="1"/>
</dbReference>
<dbReference type="EC" id="3.5.1.81" evidence="1"/>
<dbReference type="GO" id="GO:0047420">
    <property type="term" value="F:N-acyl-D-amino-acid deacylase activity"/>
    <property type="evidence" value="ECO:0007669"/>
    <property type="project" value="UniProtKB-EC"/>
</dbReference>
<dbReference type="InterPro" id="IPR023100">
    <property type="entry name" value="D-aminoacylase_insert_dom_sf"/>
</dbReference>
<proteinExistence type="predicted"/>
<name>A0A6J4IT49_9CHLR</name>
<accession>A0A6J4IT49</accession>
<dbReference type="InterPro" id="IPR032466">
    <property type="entry name" value="Metal_Hydrolase"/>
</dbReference>
<sequence length="471" mass="51146">MATHPSASSTARGPDVILRGGTVYDGSGAPPFDGDVAITGDLITHVGPPLLERAPLEIDAHGLAVAPGFINMLSWATESLLHDGRSQSDIRQGVTLEVMGEGSSMGPLNDAMRREMLEHQSDVRFDVSWTTLDEYLEHLVARGVSCNVASFVGATTVRVHVLGYEDRPPSAEELDQMRHLVHRAMSDGALGVASSLIYAPAFYAGTDELVALCEVAAGYGGMYISHLRSECNRFLEALDELIQIARRARIRAEVYHLKAAGRDNWPKLEDAIARIETARAGGLQITADMYTYTAGATGLDAAMPPWVQEGGHRAWVQRLQDPAIRARVRHEMATPTDDWENLLLASGPDQALLVGFKNPALRHFTGKTLAEVAAARGQSPEEAAMNLVVEDDSRVGTAYFMMSEENVRRQMTLPWVSFGSDAASLAPEGVFLNRNPHPRAYGTFTRVLGAYARRAPALHRGGRPPPGRPPR</sequence>
<dbReference type="Gene3D" id="3.30.1490.130">
    <property type="entry name" value="D-aminoacylase. Domain 3"/>
    <property type="match status" value="1"/>
</dbReference>
<gene>
    <name evidence="1" type="ORF">AVDCRST_MAG77-2500</name>
</gene>
<dbReference type="SUPFAM" id="SSF51556">
    <property type="entry name" value="Metallo-dependent hydrolases"/>
    <property type="match status" value="1"/>
</dbReference>
<evidence type="ECO:0000313" key="1">
    <source>
        <dbReference type="EMBL" id="CAA9259482.1"/>
    </source>
</evidence>
<dbReference type="AlphaFoldDB" id="A0A6J4IT49"/>
<keyword evidence="1" id="KW-0378">Hydrolase</keyword>
<organism evidence="1">
    <name type="scientific">uncultured Chloroflexota bacterium</name>
    <dbReference type="NCBI Taxonomy" id="166587"/>
    <lineage>
        <taxon>Bacteria</taxon>
        <taxon>Bacillati</taxon>
        <taxon>Chloroflexota</taxon>
        <taxon>environmental samples</taxon>
    </lineage>
</organism>
<dbReference type="Gene3D" id="3.20.20.140">
    <property type="entry name" value="Metal-dependent hydrolases"/>
    <property type="match status" value="2"/>
</dbReference>
<dbReference type="InterPro" id="IPR011059">
    <property type="entry name" value="Metal-dep_hydrolase_composite"/>
</dbReference>
<reference evidence="1" key="1">
    <citation type="submission" date="2020-02" db="EMBL/GenBank/DDBJ databases">
        <authorList>
            <person name="Meier V. D."/>
        </authorList>
    </citation>
    <scope>NUCLEOTIDE SEQUENCE</scope>
    <source>
        <strain evidence="1">AVDCRST_MAG77</strain>
    </source>
</reference>